<feature type="domain" description="DUF5801" evidence="1">
    <location>
        <begin position="1153"/>
        <end position="1289"/>
    </location>
</feature>
<reference evidence="2 3" key="1">
    <citation type="submission" date="2019-10" db="EMBL/GenBank/DDBJ databases">
        <title>Complete genome sequence of Variovorax paradoxus 5C-2.</title>
        <authorList>
            <person name="Gogoleva N.E."/>
            <person name="Balkin A.S."/>
        </authorList>
    </citation>
    <scope>NUCLEOTIDE SEQUENCE [LARGE SCALE GENOMIC DNA]</scope>
    <source>
        <strain evidence="2 3">5C-2</strain>
    </source>
</reference>
<dbReference type="InterPro" id="IPR043824">
    <property type="entry name" value="DUF5801"/>
</dbReference>
<accession>A0A5Q0MA76</accession>
<evidence type="ECO:0000313" key="2">
    <source>
        <dbReference type="EMBL" id="QFZ86730.1"/>
    </source>
</evidence>
<dbReference type="SUPFAM" id="SSF51120">
    <property type="entry name" value="beta-Roll"/>
    <property type="match status" value="1"/>
</dbReference>
<name>A0A5Q0MA76_VARPD</name>
<feature type="domain" description="DUF5801" evidence="1">
    <location>
        <begin position="986"/>
        <end position="1124"/>
    </location>
</feature>
<sequence>MAALNLTTGSTVTLDESANLQNLAATPAAPGDSNDNDISASSLPTAFSTRLTAQGAGTAINAALSGYNGTNTGTNAFTFTVTGTVTDMSFTDANGAPLNGQDSGLNTADGEDIFLYTDTTNNNVVYGKTALNVVVFAAYLEETGTPVSGAKIWTVQYEAISNPDATNADDPVDLTDKIFVSVSKDTEFNLADAPSGQNLFLMFTTDTPTIVDGRITNVSIIATGRDPANQSGANFNSTADDININTGDTINTSKAGGPTTFGTNSQMITEQEGIRFTFVTGARADVTIPNLDQNEADLESNIDFTGMFGATTADFDVVQLQGGKSAQVRISAFSTAVESGNSFVEGYANDTMISITSVRVLDSAGNVLETYSAGAEGALSSTLAISITGGIATITGVVAGQSIEYTTTANHNRVLIENGAALDASGNTHADFDIGGFRLLRSSTATAEIGSQMIFEDDGPSIAVADTAPPDALTVDETVLATNASANFADNFSSTPSYGADGAGTVTSAFALSLKTSGADSGLDDVATGNSVFLFLNASGVVEGRQGTDAVAAATGDIVFTVSVSATGTVTLDQVRAIVHPNTSNPDDSKTLAAADLIVLTRTDTITDQDGDQAMSSDFLNIGQALNFEDDGPSIGVADTAPPDALTVDETILATNASANFADNFSSTPSYGADGAGTVTSAYALSVKSAGVASGLVDTLTNQSVVLTLTAGGVVEGRTAISGALVFTVSVSATGTVTLDQQRAIVHPDTNNPDDSKTLSAADLIVLTRTDTITDKDGDQAMGSDFLNIGQALNFEDDGPSIVVADIAPPDALTVDETILATNASASFADNFSSSPSYGADGAGTVTSAYALTLKTSGADSGLDDVATGNSVFLFLNASGVVEGRQGTDAVTAATGSIVFTVSVSATGTVTLDQQRAILHPDTNNPDDSKTLAAADLIVLTRTDTITDKDGDQATGSDSLNIGQALNFEDDGPSIGVADIAAPDALTVDETILATNASANFADNFSSTPSYGADGAGTVTSAYALSVKSAGVASGLVDTQTNQSVVLTLTAGGVVEGRTAISGALVFTVSVSAAGLVTLDQQRAIVHPDTTNPDDSKTLSAADLIVLTRTDTITDRDGDQAMASDFLNIGQALNFEDDGPSIGVADTAPPDALTVDETILATNASASFADNFSSTPSYGADGAGTVTSAYTLGVKSAGVASGLVDTLTNQSVVLTLTAGGVVEGRTAISGALVFTVSVSAAGLVTLDQQRAIVHPDATNPDDSTTLSAADLIVLTRTDTITDKDGDQAMGADFLNIGQALNFEDDGPTIVARTDLIYSNTSNPAPGGTGVFDYEIGADARSSYSLTNSDFSAITLTGTVGSAAIGSPTVTWTSETATGASFAVSFSYKPDPSSATTTNATGTLSFDKVNGTYSLTLNAPIAGFNTVSTGQALGFTGYTLGTSTVDQTQPDVSVAQLSSNFFVQFTGYNEPGGGTGAKNIQAIAPAAPLGTANGTAFANGELFKQEGTWVSVSNQANGVASDTIQQGEVLDLDFFAANPFGFATTTPTTQAAGMFLKFDGIGSEDLVLVLKLVDPDDGSRTTKAIIIDNADIIKFGGTIPAPYSIVLDNNDGAIIIESNDFNTGTENYVIEGAQLLVSTEDVTGTAINLNPLTGAGGGSTTFQEFSGTPGTANPEAATTDNDVIKISDIGFVTLNSGQLDASLQFSLAVQDADGDATATQVLDVGIVGGTVFTGGADNESIQGSAGNDTLNGGAGNDTLTGGLGKDALTGGDGNDVYDFNAVAESPAGANKDVVSGFTSGADTIDLSGIDAISGNANANDAFSYLAGAAFTNVAGQLRFDVATQTLQADVDGNGGADFEVQLVGVVAPPPLGDLVV</sequence>
<organism evidence="2 3">
    <name type="scientific">Variovorax paradoxus</name>
    <dbReference type="NCBI Taxonomy" id="34073"/>
    <lineage>
        <taxon>Bacteria</taxon>
        <taxon>Pseudomonadati</taxon>
        <taxon>Pseudomonadota</taxon>
        <taxon>Betaproteobacteria</taxon>
        <taxon>Burkholderiales</taxon>
        <taxon>Comamonadaceae</taxon>
        <taxon>Variovorax</taxon>
    </lineage>
</organism>
<dbReference type="RefSeq" id="WP_153285182.1">
    <property type="nucleotide sequence ID" value="NZ_CP045644.1"/>
</dbReference>
<dbReference type="InterPro" id="IPR018511">
    <property type="entry name" value="Hemolysin-typ_Ca-bd_CS"/>
</dbReference>
<dbReference type="GO" id="GO:0005509">
    <property type="term" value="F:calcium ion binding"/>
    <property type="evidence" value="ECO:0007669"/>
    <property type="project" value="InterPro"/>
</dbReference>
<feature type="domain" description="DUF5801" evidence="1">
    <location>
        <begin position="473"/>
        <end position="617"/>
    </location>
</feature>
<dbReference type="PRINTS" id="PR00313">
    <property type="entry name" value="CABNDNGRPT"/>
</dbReference>
<proteinExistence type="predicted"/>
<dbReference type="Pfam" id="PF19116">
    <property type="entry name" value="DUF5801"/>
    <property type="match status" value="5"/>
</dbReference>
<dbReference type="InterPro" id="IPR011049">
    <property type="entry name" value="Serralysin-like_metalloprot_C"/>
</dbReference>
<dbReference type="Gene3D" id="2.150.10.10">
    <property type="entry name" value="Serralysin-like metalloprotease, C-terminal"/>
    <property type="match status" value="1"/>
</dbReference>
<dbReference type="InterPro" id="IPR001343">
    <property type="entry name" value="Hemolysn_Ca-bd"/>
</dbReference>
<gene>
    <name evidence="2" type="ORF">GFK26_30120</name>
</gene>
<dbReference type="Pfam" id="PF00353">
    <property type="entry name" value="HemolysinCabind"/>
    <property type="match status" value="1"/>
</dbReference>
<dbReference type="Proteomes" id="UP000326780">
    <property type="component" value="Chromosome"/>
</dbReference>
<dbReference type="PROSITE" id="PS00330">
    <property type="entry name" value="HEMOLYSIN_CALCIUM"/>
    <property type="match status" value="2"/>
</dbReference>
<feature type="domain" description="DUF5801" evidence="1">
    <location>
        <begin position="813"/>
        <end position="957"/>
    </location>
</feature>
<feature type="domain" description="DUF5801" evidence="1">
    <location>
        <begin position="646"/>
        <end position="783"/>
    </location>
</feature>
<evidence type="ECO:0000313" key="3">
    <source>
        <dbReference type="Proteomes" id="UP000326780"/>
    </source>
</evidence>
<dbReference type="EMBL" id="CP045644">
    <property type="protein sequence ID" value="QFZ86730.1"/>
    <property type="molecule type" value="Genomic_DNA"/>
</dbReference>
<protein>
    <recommendedName>
        <fullName evidence="1">DUF5801 domain-containing protein</fullName>
    </recommendedName>
</protein>
<evidence type="ECO:0000259" key="1">
    <source>
        <dbReference type="Pfam" id="PF19116"/>
    </source>
</evidence>